<dbReference type="InterPro" id="IPR050639">
    <property type="entry name" value="SSR_resolvase"/>
</dbReference>
<proteinExistence type="predicted"/>
<dbReference type="Proteomes" id="UP000630615">
    <property type="component" value="Unassembled WGS sequence"/>
</dbReference>
<dbReference type="PROSITE" id="PS51736">
    <property type="entry name" value="RECOMBINASES_3"/>
    <property type="match status" value="1"/>
</dbReference>
<feature type="domain" description="Resolvase/invertase-type recombinase catalytic" evidence="1">
    <location>
        <begin position="4"/>
        <end position="132"/>
    </location>
</feature>
<dbReference type="PANTHER" id="PTHR30461:SF23">
    <property type="entry name" value="DNA RECOMBINASE-RELATED"/>
    <property type="match status" value="1"/>
</dbReference>
<dbReference type="SMART" id="SM00857">
    <property type="entry name" value="Resolvase"/>
    <property type="match status" value="1"/>
</dbReference>
<evidence type="ECO:0000313" key="3">
    <source>
        <dbReference type="Proteomes" id="UP000630615"/>
    </source>
</evidence>
<evidence type="ECO:0000313" key="2">
    <source>
        <dbReference type="EMBL" id="GGC97693.1"/>
    </source>
</evidence>
<name>A0ABQ1PIC4_9ENTE</name>
<protein>
    <recommendedName>
        <fullName evidence="1">Resolvase/invertase-type recombinase catalytic domain-containing protein</fullName>
    </recommendedName>
</protein>
<keyword evidence="3" id="KW-1185">Reference proteome</keyword>
<sequence>MYKLTALYSRSATDDKQAIDKQMTELNNYCEENNIQNFKHYIDNNESGANLNRPAFKEVMQDLEAGKIDKIIVTNITRISRNLSGVAQIIHCQIEPNQARLITLDSVEYRLDDYNPEHGFFSDFTNKLRKKL</sequence>
<organism evidence="2 3">
    <name type="scientific">Enterococcus wangshanyuanii</name>
    <dbReference type="NCBI Taxonomy" id="2005703"/>
    <lineage>
        <taxon>Bacteria</taxon>
        <taxon>Bacillati</taxon>
        <taxon>Bacillota</taxon>
        <taxon>Bacilli</taxon>
        <taxon>Lactobacillales</taxon>
        <taxon>Enterococcaceae</taxon>
        <taxon>Enterococcus</taxon>
    </lineage>
</organism>
<dbReference type="EMBL" id="BMKI01000007">
    <property type="protein sequence ID" value="GGC97693.1"/>
    <property type="molecule type" value="Genomic_DNA"/>
</dbReference>
<accession>A0ABQ1PIC4</accession>
<comment type="caution">
    <text evidence="2">The sequence shown here is derived from an EMBL/GenBank/DDBJ whole genome shotgun (WGS) entry which is preliminary data.</text>
</comment>
<dbReference type="Pfam" id="PF00239">
    <property type="entry name" value="Resolvase"/>
    <property type="match status" value="1"/>
</dbReference>
<gene>
    <name evidence="2" type="ORF">GCM10011573_29020</name>
</gene>
<dbReference type="InterPro" id="IPR006119">
    <property type="entry name" value="Resolv_N"/>
</dbReference>
<evidence type="ECO:0000259" key="1">
    <source>
        <dbReference type="PROSITE" id="PS51736"/>
    </source>
</evidence>
<dbReference type="RefSeq" id="WP_157894294.1">
    <property type="nucleotide sequence ID" value="NZ_BMKI01000007.1"/>
</dbReference>
<dbReference type="PANTHER" id="PTHR30461">
    <property type="entry name" value="DNA-INVERTASE FROM LAMBDOID PROPHAGE"/>
    <property type="match status" value="1"/>
</dbReference>
<dbReference type="SUPFAM" id="SSF53041">
    <property type="entry name" value="Resolvase-like"/>
    <property type="match status" value="1"/>
</dbReference>
<reference evidence="3" key="1">
    <citation type="journal article" date="2019" name="Int. J. Syst. Evol. Microbiol.">
        <title>The Global Catalogue of Microorganisms (GCM) 10K type strain sequencing project: providing services to taxonomists for standard genome sequencing and annotation.</title>
        <authorList>
            <consortium name="The Broad Institute Genomics Platform"/>
            <consortium name="The Broad Institute Genome Sequencing Center for Infectious Disease"/>
            <person name="Wu L."/>
            <person name="Ma J."/>
        </authorList>
    </citation>
    <scope>NUCLEOTIDE SEQUENCE [LARGE SCALE GENOMIC DNA]</scope>
    <source>
        <strain evidence="3">CGMCC 1.15942</strain>
    </source>
</reference>
<dbReference type="InterPro" id="IPR036162">
    <property type="entry name" value="Resolvase-like_N_sf"/>
</dbReference>
<dbReference type="Gene3D" id="3.40.50.1390">
    <property type="entry name" value="Resolvase, N-terminal catalytic domain"/>
    <property type="match status" value="1"/>
</dbReference>